<dbReference type="InterPro" id="IPR006195">
    <property type="entry name" value="aa-tRNA-synth_II"/>
</dbReference>
<evidence type="ECO:0000256" key="10">
    <source>
        <dbReference type="ARBA" id="ARBA00022917"/>
    </source>
</evidence>
<keyword evidence="9 13" id="KW-0694">RNA-binding</keyword>
<feature type="binding site" evidence="13">
    <location>
        <position position="334"/>
    </location>
    <ligand>
        <name>Zn(2+)</name>
        <dbReference type="ChEBI" id="CHEBI:29105"/>
        <note>catalytic</note>
    </ligand>
</feature>
<dbReference type="Gene3D" id="3.10.20.30">
    <property type="match status" value="1"/>
</dbReference>
<dbReference type="Pfam" id="PF07973">
    <property type="entry name" value="tRNA_SAD"/>
    <property type="match status" value="1"/>
</dbReference>
<dbReference type="InterPro" id="IPR002314">
    <property type="entry name" value="aa-tRNA-synt_IIb"/>
</dbReference>
<evidence type="ECO:0000313" key="16">
    <source>
        <dbReference type="EMBL" id="ERK53436.1"/>
    </source>
</evidence>
<dbReference type="NCBIfam" id="TIGR00418">
    <property type="entry name" value="thrS"/>
    <property type="match status" value="1"/>
</dbReference>
<organism evidence="16 17">
    <name type="scientific">Leptotrichia wadei (strain F0279)</name>
    <dbReference type="NCBI Taxonomy" id="888055"/>
    <lineage>
        <taxon>Bacteria</taxon>
        <taxon>Fusobacteriati</taxon>
        <taxon>Fusobacteriota</taxon>
        <taxon>Fusobacteriia</taxon>
        <taxon>Fusobacteriales</taxon>
        <taxon>Leptotrichiaceae</taxon>
        <taxon>Leptotrichia</taxon>
    </lineage>
</organism>
<dbReference type="PANTHER" id="PTHR11451">
    <property type="entry name" value="THREONINE-TRNA LIGASE"/>
    <property type="match status" value="1"/>
</dbReference>
<feature type="domain" description="TGS" evidence="15">
    <location>
        <begin position="1"/>
        <end position="63"/>
    </location>
</feature>
<keyword evidence="7 13" id="KW-0862">Zinc</keyword>
<evidence type="ECO:0000256" key="7">
    <source>
        <dbReference type="ARBA" id="ARBA00022833"/>
    </source>
</evidence>
<comment type="cofactor">
    <cofactor evidence="13">
        <name>Zn(2+)</name>
        <dbReference type="ChEBI" id="CHEBI:29105"/>
    </cofactor>
    <text evidence="13">Binds 1 zinc ion per subunit.</text>
</comment>
<keyword evidence="8 13" id="KW-0067">ATP-binding</keyword>
<evidence type="ECO:0000256" key="5">
    <source>
        <dbReference type="ARBA" id="ARBA00022723"/>
    </source>
</evidence>
<evidence type="ECO:0000259" key="15">
    <source>
        <dbReference type="PROSITE" id="PS51880"/>
    </source>
</evidence>
<dbReference type="Gene3D" id="3.30.980.10">
    <property type="entry name" value="Threonyl-trna Synthetase, Chain A, domain 2"/>
    <property type="match status" value="1"/>
</dbReference>
<dbReference type="Pfam" id="PF02824">
    <property type="entry name" value="TGS"/>
    <property type="match status" value="1"/>
</dbReference>
<dbReference type="GO" id="GO:0046872">
    <property type="term" value="F:metal ion binding"/>
    <property type="evidence" value="ECO:0007669"/>
    <property type="project" value="UniProtKB-KW"/>
</dbReference>
<dbReference type="GO" id="GO:0005524">
    <property type="term" value="F:ATP binding"/>
    <property type="evidence" value="ECO:0007669"/>
    <property type="project" value="UniProtKB-UniRule"/>
</dbReference>
<comment type="caution">
    <text evidence="13">Lacks conserved residue(s) required for the propagation of feature annotation.</text>
</comment>
<evidence type="ECO:0000256" key="12">
    <source>
        <dbReference type="ARBA" id="ARBA00049515"/>
    </source>
</evidence>
<evidence type="ECO:0000256" key="2">
    <source>
        <dbReference type="ARBA" id="ARBA00022490"/>
    </source>
</evidence>
<evidence type="ECO:0000259" key="14">
    <source>
        <dbReference type="PROSITE" id="PS50862"/>
    </source>
</evidence>
<dbReference type="InterPro" id="IPR036621">
    <property type="entry name" value="Anticodon-bd_dom_sf"/>
</dbReference>
<comment type="caution">
    <text evidence="16">The sequence shown here is derived from an EMBL/GenBank/DDBJ whole genome shotgun (WGS) entry which is preliminary data.</text>
</comment>
<keyword evidence="11 13" id="KW-0030">Aminoacyl-tRNA synthetase</keyword>
<dbReference type="GO" id="GO:0000049">
    <property type="term" value="F:tRNA binding"/>
    <property type="evidence" value="ECO:0007669"/>
    <property type="project" value="UniProtKB-KW"/>
</dbReference>
<dbReference type="GO" id="GO:0004829">
    <property type="term" value="F:threonine-tRNA ligase activity"/>
    <property type="evidence" value="ECO:0007669"/>
    <property type="project" value="UniProtKB-UniRule"/>
</dbReference>
<evidence type="ECO:0000256" key="6">
    <source>
        <dbReference type="ARBA" id="ARBA00022741"/>
    </source>
</evidence>
<dbReference type="InterPro" id="IPR004154">
    <property type="entry name" value="Anticodon-bd"/>
</dbReference>
<dbReference type="CDD" id="cd00771">
    <property type="entry name" value="ThrRS_core"/>
    <property type="match status" value="1"/>
</dbReference>
<dbReference type="Pfam" id="PF00587">
    <property type="entry name" value="tRNA-synt_2b"/>
    <property type="match status" value="1"/>
</dbReference>
<dbReference type="Gene3D" id="3.40.50.800">
    <property type="entry name" value="Anticodon-binding domain"/>
    <property type="match status" value="1"/>
</dbReference>
<dbReference type="eggNOG" id="COG0441">
    <property type="taxonomic scope" value="Bacteria"/>
</dbReference>
<dbReference type="EC" id="6.1.1.3" evidence="13"/>
<dbReference type="Pfam" id="PF03129">
    <property type="entry name" value="HGTP_anticodon"/>
    <property type="match status" value="1"/>
</dbReference>
<reference evidence="16 17" key="1">
    <citation type="submission" date="2013-06" db="EMBL/GenBank/DDBJ databases">
        <authorList>
            <person name="Weinstock G."/>
            <person name="Sodergren E."/>
            <person name="Lobos E.A."/>
            <person name="Fulton L."/>
            <person name="Fulton R."/>
            <person name="Courtney L."/>
            <person name="Fronick C."/>
            <person name="O'Laughlin M."/>
            <person name="Godfrey J."/>
            <person name="Wilson R.M."/>
            <person name="Miner T."/>
            <person name="Farmer C."/>
            <person name="Delehaunty K."/>
            <person name="Cordes M."/>
            <person name="Minx P."/>
            <person name="Tomlinson C."/>
            <person name="Chen J."/>
            <person name="Wollam A."/>
            <person name="Pepin K.H."/>
            <person name="Bhonagiri V."/>
            <person name="Zhang X."/>
            <person name="Warren W."/>
            <person name="Mitreva M."/>
            <person name="Mardis E.R."/>
            <person name="Wilson R.K."/>
        </authorList>
    </citation>
    <scope>NUCLEOTIDE SEQUENCE [LARGE SCALE GENOMIC DNA]</scope>
    <source>
        <strain evidence="16 17">F0279</strain>
    </source>
</reference>
<dbReference type="InterPro" id="IPR018163">
    <property type="entry name" value="Thr/Ala-tRNA-synth_IIc_edit"/>
</dbReference>
<dbReference type="Gene3D" id="3.30.930.10">
    <property type="entry name" value="Bira Bifunctional Protein, Domain 2"/>
    <property type="match status" value="1"/>
</dbReference>
<dbReference type="PROSITE" id="PS51880">
    <property type="entry name" value="TGS"/>
    <property type="match status" value="1"/>
</dbReference>
<dbReference type="EMBL" id="AWVM01000026">
    <property type="protein sequence ID" value="ERK53436.1"/>
    <property type="molecule type" value="Genomic_DNA"/>
</dbReference>
<keyword evidence="3 13" id="KW-0820">tRNA-binding</keyword>
<dbReference type="InterPro" id="IPR012675">
    <property type="entry name" value="Beta-grasp_dom_sf"/>
</dbReference>
<dbReference type="InterPro" id="IPR033728">
    <property type="entry name" value="ThrRS_core"/>
</dbReference>
<feature type="domain" description="Aminoacyl-transfer RNA synthetases class-II family profile" evidence="14">
    <location>
        <begin position="268"/>
        <end position="533"/>
    </location>
</feature>
<protein>
    <recommendedName>
        <fullName evidence="13">Threonine--tRNA ligase</fullName>
        <ecNumber evidence="13">6.1.1.3</ecNumber>
    </recommendedName>
    <alternativeName>
        <fullName evidence="13">Threonyl-tRNA synthetase</fullName>
        <shortName evidence="13">ThrRS</shortName>
    </alternativeName>
</protein>
<gene>
    <name evidence="13" type="primary">thrS</name>
    <name evidence="16" type="ORF">HMPREF9015_00516</name>
</gene>
<dbReference type="SUPFAM" id="SSF81271">
    <property type="entry name" value="TGS-like"/>
    <property type="match status" value="1"/>
</dbReference>
<evidence type="ECO:0000256" key="4">
    <source>
        <dbReference type="ARBA" id="ARBA00022598"/>
    </source>
</evidence>
<dbReference type="InterPro" id="IPR002320">
    <property type="entry name" value="Thr-tRNA-ligase_IIa"/>
</dbReference>
<dbReference type="FunFam" id="3.30.980.10:FF:000005">
    <property type="entry name" value="Threonyl-tRNA synthetase, mitochondrial"/>
    <property type="match status" value="1"/>
</dbReference>
<dbReference type="PATRIC" id="fig|888055.3.peg.496"/>
<evidence type="ECO:0000256" key="13">
    <source>
        <dbReference type="HAMAP-Rule" id="MF_00184"/>
    </source>
</evidence>
<comment type="subunit">
    <text evidence="13">Homodimer.</text>
</comment>
<comment type="similarity">
    <text evidence="1 13">Belongs to the class-II aminoacyl-tRNA synthetase family.</text>
</comment>
<keyword evidence="6 13" id="KW-0547">Nucleotide-binding</keyword>
<dbReference type="GO" id="GO:0006435">
    <property type="term" value="P:threonyl-tRNA aminoacylation"/>
    <property type="evidence" value="ECO:0007669"/>
    <property type="project" value="UniProtKB-UniRule"/>
</dbReference>
<dbReference type="SUPFAM" id="SSF55681">
    <property type="entry name" value="Class II aaRS and biotin synthetases"/>
    <property type="match status" value="1"/>
</dbReference>
<keyword evidence="5 13" id="KW-0479">Metal-binding</keyword>
<evidence type="ECO:0000256" key="9">
    <source>
        <dbReference type="ARBA" id="ARBA00022884"/>
    </source>
</evidence>
<dbReference type="PRINTS" id="PR01047">
    <property type="entry name" value="TRNASYNTHTHR"/>
</dbReference>
<evidence type="ECO:0000256" key="3">
    <source>
        <dbReference type="ARBA" id="ARBA00022555"/>
    </source>
</evidence>
<comment type="subcellular location">
    <subcellularLocation>
        <location evidence="13">Cytoplasm</location>
    </subcellularLocation>
</comment>
<dbReference type="SUPFAM" id="SSF52954">
    <property type="entry name" value="Class II aaRS ABD-related"/>
    <property type="match status" value="1"/>
</dbReference>
<comment type="catalytic activity">
    <reaction evidence="12 13">
        <text>tRNA(Thr) + L-threonine + ATP = L-threonyl-tRNA(Thr) + AMP + diphosphate + H(+)</text>
        <dbReference type="Rhea" id="RHEA:24624"/>
        <dbReference type="Rhea" id="RHEA-COMP:9670"/>
        <dbReference type="Rhea" id="RHEA-COMP:9704"/>
        <dbReference type="ChEBI" id="CHEBI:15378"/>
        <dbReference type="ChEBI" id="CHEBI:30616"/>
        <dbReference type="ChEBI" id="CHEBI:33019"/>
        <dbReference type="ChEBI" id="CHEBI:57926"/>
        <dbReference type="ChEBI" id="CHEBI:78442"/>
        <dbReference type="ChEBI" id="CHEBI:78534"/>
        <dbReference type="ChEBI" id="CHEBI:456215"/>
        <dbReference type="EC" id="6.1.1.3"/>
    </reaction>
</comment>
<dbReference type="Gene3D" id="3.30.54.20">
    <property type="match status" value="1"/>
</dbReference>
<dbReference type="HAMAP" id="MF_00184">
    <property type="entry name" value="Thr_tRNA_synth"/>
    <property type="match status" value="1"/>
</dbReference>
<keyword evidence="2 13" id="KW-0963">Cytoplasm</keyword>
<sequence>MEMIEMILPDGSKRQLENPMTVVEFAKSIGSSLGKATVGAIIDGVQVDSSYVIDKSGEIEIITNTSEKGIEIIRHSAAHIMAQAVQRLFPNTKVTIGPVVENGFFYDFDPERPFTEEDLEKIENEMKKIVKENYPFERSEMSAEEAKKFFAEKGETYKVEIIDDLGVDKVSIYKQGEFVDLCRGTHVPSTGYLKAFKLMSTAGAYWRGDSNNKMLQRIYGVAFATKKELDDYLTMMEEAERRDHRKLGKQLNLFFLDEHGPGFPFFMPKGVEIFNKLQEMWRVEHKKRGYQEIKTPIMLDRELWEISGHWFNYRENMYTSTIDEKIYAIKPMNCPGSIIAYKNNLHSYKDLPLKYGEMGLVHRHEFSGALHGLMRVRAFTQDDAHVFCTKEQIEEQIIEIIDLYDKFYTLFGFEYHIELSTKPDKAIGSDEIWEMAEANLKSALEHKGIDYKLNPGDGAFYGPKIDFKMKDSIGRIWQCGTIQLDFNLPQRFEMSYIGADGEKHEPVMIHRAMYGSLERFLGILIEHYAGAFPFWLAPTQVRILTISDEQVPFANEVFEKLQNAGIRVEIDTRAEKIGYKIREANGEQKIPVQLIIGKNEVANNEVNMRRFGSQESKNISVDEIVNILLEESKVPFKK</sequence>
<keyword evidence="4 13" id="KW-0436">Ligase</keyword>
<name>U2QAL2_LEPWF</name>
<dbReference type="CDD" id="cd01667">
    <property type="entry name" value="TGS_ThrRS"/>
    <property type="match status" value="1"/>
</dbReference>
<proteinExistence type="inferred from homology"/>
<dbReference type="HOGENOM" id="CLU_008554_0_1_0"/>
<keyword evidence="10 13" id="KW-0648">Protein biosynthesis</keyword>
<evidence type="ECO:0000256" key="8">
    <source>
        <dbReference type="ARBA" id="ARBA00022840"/>
    </source>
</evidence>
<dbReference type="InterPro" id="IPR045864">
    <property type="entry name" value="aa-tRNA-synth_II/BPL/LPL"/>
</dbReference>
<accession>U2QAL2</accession>
<dbReference type="Proteomes" id="UP000016626">
    <property type="component" value="Unassembled WGS sequence"/>
</dbReference>
<dbReference type="InterPro" id="IPR047246">
    <property type="entry name" value="ThrRS_anticodon"/>
</dbReference>
<dbReference type="FunFam" id="3.30.54.20:FF:000002">
    <property type="entry name" value="Threonine--tRNA ligase"/>
    <property type="match status" value="1"/>
</dbReference>
<dbReference type="SUPFAM" id="SSF55186">
    <property type="entry name" value="ThrRS/AlaRS common domain"/>
    <property type="match status" value="1"/>
</dbReference>
<dbReference type="GO" id="GO:0005737">
    <property type="term" value="C:cytoplasm"/>
    <property type="evidence" value="ECO:0007669"/>
    <property type="project" value="UniProtKB-SubCell"/>
</dbReference>
<dbReference type="AlphaFoldDB" id="U2QAL2"/>
<dbReference type="InterPro" id="IPR012947">
    <property type="entry name" value="tRNA_SAD"/>
</dbReference>
<dbReference type="InterPro" id="IPR012676">
    <property type="entry name" value="TGS-like"/>
</dbReference>
<dbReference type="PANTHER" id="PTHR11451:SF44">
    <property type="entry name" value="THREONINE--TRNA LIGASE, CHLOROPLASTIC_MITOCHONDRIAL 2"/>
    <property type="match status" value="1"/>
</dbReference>
<dbReference type="PROSITE" id="PS50862">
    <property type="entry name" value="AA_TRNA_LIGASE_II"/>
    <property type="match status" value="1"/>
</dbReference>
<dbReference type="CDD" id="cd00860">
    <property type="entry name" value="ThrRS_anticodon"/>
    <property type="match status" value="1"/>
</dbReference>
<feature type="binding site" evidence="13">
    <location>
        <position position="510"/>
    </location>
    <ligand>
        <name>Zn(2+)</name>
        <dbReference type="ChEBI" id="CHEBI:29105"/>
        <note>catalytic</note>
    </ligand>
</feature>
<evidence type="ECO:0000256" key="1">
    <source>
        <dbReference type="ARBA" id="ARBA00008226"/>
    </source>
</evidence>
<dbReference type="SMART" id="SM00863">
    <property type="entry name" value="tRNA_SAD"/>
    <property type="match status" value="1"/>
</dbReference>
<evidence type="ECO:0000256" key="11">
    <source>
        <dbReference type="ARBA" id="ARBA00023146"/>
    </source>
</evidence>
<feature type="binding site" evidence="13">
    <location>
        <position position="385"/>
    </location>
    <ligand>
        <name>Zn(2+)</name>
        <dbReference type="ChEBI" id="CHEBI:29105"/>
        <note>catalytic</note>
    </ligand>
</feature>
<evidence type="ECO:0000313" key="17">
    <source>
        <dbReference type="Proteomes" id="UP000016626"/>
    </source>
</evidence>
<dbReference type="InterPro" id="IPR004095">
    <property type="entry name" value="TGS"/>
</dbReference>
<dbReference type="FunFam" id="3.40.50.800:FF:000001">
    <property type="entry name" value="Threonine--tRNA ligase"/>
    <property type="match status" value="1"/>
</dbReference>
<dbReference type="FunFam" id="3.30.930.10:FF:000002">
    <property type="entry name" value="Threonine--tRNA ligase"/>
    <property type="match status" value="1"/>
</dbReference>